<dbReference type="AlphaFoldDB" id="L9VX11"/>
<keyword evidence="1" id="KW-0805">Transcription regulation</keyword>
<dbReference type="RefSeq" id="WP_008413668.1">
    <property type="nucleotide sequence ID" value="NC_014299.1"/>
</dbReference>
<dbReference type="PATRIC" id="fig|795797.19.peg.76"/>
<evidence type="ECO:0000256" key="3">
    <source>
        <dbReference type="ARBA" id="ARBA00023163"/>
    </source>
</evidence>
<dbReference type="EMBL" id="AOHV01000002">
    <property type="protein sequence ID" value="ELY41719.1"/>
    <property type="molecule type" value="Genomic_DNA"/>
</dbReference>
<gene>
    <name evidence="5" type="ORF">C497_00490</name>
</gene>
<keyword evidence="2" id="KW-0238">DNA-binding</keyword>
<evidence type="ECO:0000313" key="5">
    <source>
        <dbReference type="EMBL" id="ELY41719.1"/>
    </source>
</evidence>
<dbReference type="Pfam" id="PF01638">
    <property type="entry name" value="HxlR"/>
    <property type="match status" value="1"/>
</dbReference>
<dbReference type="InterPro" id="IPR036388">
    <property type="entry name" value="WH-like_DNA-bd_sf"/>
</dbReference>
<comment type="caution">
    <text evidence="5">The sequence shown here is derived from an EMBL/GenBank/DDBJ whole genome shotgun (WGS) entry which is preliminary data.</text>
</comment>
<dbReference type="PANTHER" id="PTHR33204:SF18">
    <property type="entry name" value="TRANSCRIPTIONAL REGULATORY PROTEIN"/>
    <property type="match status" value="1"/>
</dbReference>
<proteinExistence type="predicted"/>
<reference evidence="5 6" key="1">
    <citation type="journal article" date="2014" name="PLoS Genet.">
        <title>Phylogenetically driven sequencing of extremely halophilic archaea reveals strategies for static and dynamic osmo-response.</title>
        <authorList>
            <person name="Becker E.A."/>
            <person name="Seitzer P.M."/>
            <person name="Tritt A."/>
            <person name="Larsen D."/>
            <person name="Krusor M."/>
            <person name="Yao A.I."/>
            <person name="Wu D."/>
            <person name="Madern D."/>
            <person name="Eisen J.A."/>
            <person name="Darling A.E."/>
            <person name="Facciotti M.T."/>
        </authorList>
    </citation>
    <scope>NUCLEOTIDE SEQUENCE [LARGE SCALE GENOMIC DNA]</scope>
    <source>
        <strain evidence="6">DSM 18796 / CECT 7217 / JCM 14584 / KCTC 4019 / B3</strain>
    </source>
</reference>
<dbReference type="PANTHER" id="PTHR33204">
    <property type="entry name" value="TRANSCRIPTIONAL REGULATOR, MARR FAMILY"/>
    <property type="match status" value="1"/>
</dbReference>
<dbReference type="GO" id="GO:0003677">
    <property type="term" value="F:DNA binding"/>
    <property type="evidence" value="ECO:0007669"/>
    <property type="project" value="UniProtKB-KW"/>
</dbReference>
<dbReference type="InterPro" id="IPR036390">
    <property type="entry name" value="WH_DNA-bd_sf"/>
</dbReference>
<protein>
    <submittedName>
        <fullName evidence="5">Transcriptional regulator, HxlR family protein</fullName>
    </submittedName>
</protein>
<evidence type="ECO:0000259" key="4">
    <source>
        <dbReference type="PROSITE" id="PS51118"/>
    </source>
</evidence>
<dbReference type="SUPFAM" id="SSF46785">
    <property type="entry name" value="Winged helix' DNA-binding domain"/>
    <property type="match status" value="1"/>
</dbReference>
<sequence>MGIDTDLPDSTEWSGIWEMLGCKWTFHILRLLACDDVQFNQIKNSIDGLPASTLSTRLKNLQEVDVVVRTVDEAATPPTVSYALTEKGTELAEIIMQIEELERRYAHD</sequence>
<organism evidence="5 6">
    <name type="scientific">Halalkalicoccus jeotgali (strain DSM 18796 / CECT 7217 / JCM 14584 / KCTC 4019 / B3)</name>
    <dbReference type="NCBI Taxonomy" id="795797"/>
    <lineage>
        <taxon>Archaea</taxon>
        <taxon>Methanobacteriati</taxon>
        <taxon>Methanobacteriota</taxon>
        <taxon>Stenosarchaea group</taxon>
        <taxon>Halobacteria</taxon>
        <taxon>Halobacteriales</taxon>
        <taxon>Halococcaceae</taxon>
        <taxon>Halalkalicoccus</taxon>
    </lineage>
</organism>
<name>L9VX11_HALJB</name>
<dbReference type="Proteomes" id="UP000011645">
    <property type="component" value="Unassembled WGS sequence"/>
</dbReference>
<dbReference type="OrthoDB" id="10490at2157"/>
<evidence type="ECO:0000313" key="6">
    <source>
        <dbReference type="Proteomes" id="UP000011645"/>
    </source>
</evidence>
<evidence type="ECO:0000256" key="2">
    <source>
        <dbReference type="ARBA" id="ARBA00023125"/>
    </source>
</evidence>
<evidence type="ECO:0000256" key="1">
    <source>
        <dbReference type="ARBA" id="ARBA00023015"/>
    </source>
</evidence>
<keyword evidence="6" id="KW-1185">Reference proteome</keyword>
<keyword evidence="3" id="KW-0804">Transcription</keyword>
<dbReference type="InterPro" id="IPR002577">
    <property type="entry name" value="HTH_HxlR"/>
</dbReference>
<accession>L9VX11</accession>
<dbReference type="Gene3D" id="1.10.10.10">
    <property type="entry name" value="Winged helix-like DNA-binding domain superfamily/Winged helix DNA-binding domain"/>
    <property type="match status" value="1"/>
</dbReference>
<dbReference type="PROSITE" id="PS51118">
    <property type="entry name" value="HTH_HXLR"/>
    <property type="match status" value="1"/>
</dbReference>
<feature type="domain" description="HTH hxlR-type" evidence="4">
    <location>
        <begin position="7"/>
        <end position="108"/>
    </location>
</feature>
<dbReference type="GeneID" id="9421573"/>